<dbReference type="PANTHER" id="PTHR38588">
    <property type="entry name" value="BLL0334 PROTEIN"/>
    <property type="match status" value="1"/>
</dbReference>
<dbReference type="Proteomes" id="UP001597322">
    <property type="component" value="Unassembled WGS sequence"/>
</dbReference>
<dbReference type="EMBL" id="JBHUEQ010000004">
    <property type="protein sequence ID" value="MFD1744745.1"/>
    <property type="molecule type" value="Genomic_DNA"/>
</dbReference>
<dbReference type="InterPro" id="IPR023393">
    <property type="entry name" value="START-like_dom_sf"/>
</dbReference>
<dbReference type="Gene3D" id="3.30.530.20">
    <property type="match status" value="1"/>
</dbReference>
<dbReference type="PANTHER" id="PTHR38588:SF1">
    <property type="entry name" value="BLL0334 PROTEIN"/>
    <property type="match status" value="1"/>
</dbReference>
<evidence type="ECO:0000313" key="2">
    <source>
        <dbReference type="Proteomes" id="UP001597322"/>
    </source>
</evidence>
<evidence type="ECO:0000313" key="1">
    <source>
        <dbReference type="EMBL" id="MFD1744745.1"/>
    </source>
</evidence>
<reference evidence="2" key="1">
    <citation type="journal article" date="2019" name="Int. J. Syst. Evol. Microbiol.">
        <title>The Global Catalogue of Microorganisms (GCM) 10K type strain sequencing project: providing services to taxonomists for standard genome sequencing and annotation.</title>
        <authorList>
            <consortium name="The Broad Institute Genomics Platform"/>
            <consortium name="The Broad Institute Genome Sequencing Center for Infectious Disease"/>
            <person name="Wu L."/>
            <person name="Ma J."/>
        </authorList>
    </citation>
    <scope>NUCLEOTIDE SEQUENCE [LARGE SCALE GENOMIC DNA]</scope>
    <source>
        <strain evidence="2">CG52</strain>
    </source>
</reference>
<accession>A0ABW4M0C8</accession>
<gene>
    <name evidence="1" type="ORF">ACFSE1_04650</name>
</gene>
<dbReference type="InterPro" id="IPR010419">
    <property type="entry name" value="CO_DH_gsu"/>
</dbReference>
<sequence>MEISGEERIAAPRETVWKALNDPDILRQCIPGCQNLEQKSPTELAATVKLKIGPVSASFNGEVTLSDIKPPESYRISGEGKGGIAGFAKGFADVVLMEDGADTILRYSADAQVGGKLAQLGSRLIGSTSQKLAQQFFSDFNAVLTGNSAEAG</sequence>
<dbReference type="RefSeq" id="WP_377397083.1">
    <property type="nucleotide sequence ID" value="NZ_JBHUEQ010000004.1"/>
</dbReference>
<comment type="caution">
    <text evidence="1">The sequence shown here is derived from an EMBL/GenBank/DDBJ whole genome shotgun (WGS) entry which is preliminary data.</text>
</comment>
<keyword evidence="2" id="KW-1185">Reference proteome</keyword>
<organism evidence="1 2">
    <name type="scientific">Rhizobium helianthi</name>
    <dbReference type="NCBI Taxonomy" id="1132695"/>
    <lineage>
        <taxon>Bacteria</taxon>
        <taxon>Pseudomonadati</taxon>
        <taxon>Pseudomonadota</taxon>
        <taxon>Alphaproteobacteria</taxon>
        <taxon>Hyphomicrobiales</taxon>
        <taxon>Rhizobiaceae</taxon>
        <taxon>Rhizobium/Agrobacterium group</taxon>
        <taxon>Rhizobium</taxon>
    </lineage>
</organism>
<protein>
    <submittedName>
        <fullName evidence="1">CoxG family protein</fullName>
    </submittedName>
</protein>
<name>A0ABW4M0C8_9HYPH</name>
<proteinExistence type="predicted"/>
<dbReference type="Pfam" id="PF06240">
    <property type="entry name" value="COXG"/>
    <property type="match status" value="1"/>
</dbReference>
<dbReference type="SUPFAM" id="SSF55961">
    <property type="entry name" value="Bet v1-like"/>
    <property type="match status" value="1"/>
</dbReference>
<dbReference type="CDD" id="cd05018">
    <property type="entry name" value="CoxG"/>
    <property type="match status" value="1"/>
</dbReference>